<name>A0A285E8Y4_9ACTN</name>
<evidence type="ECO:0000313" key="1">
    <source>
        <dbReference type="EMBL" id="SNX95485.1"/>
    </source>
</evidence>
<keyword evidence="2" id="KW-1185">Reference proteome</keyword>
<dbReference type="AlphaFoldDB" id="A0A285E8Y4"/>
<gene>
    <name evidence="1" type="ORF">SAMN06893097_102184</name>
</gene>
<accession>A0A285E8Y4</accession>
<dbReference type="EMBL" id="OBDO01000002">
    <property type="protein sequence ID" value="SNX95485.1"/>
    <property type="molecule type" value="Genomic_DNA"/>
</dbReference>
<proteinExistence type="predicted"/>
<dbReference type="Proteomes" id="UP000219514">
    <property type="component" value="Unassembled WGS sequence"/>
</dbReference>
<evidence type="ECO:0000313" key="2">
    <source>
        <dbReference type="Proteomes" id="UP000219514"/>
    </source>
</evidence>
<reference evidence="1 2" key="1">
    <citation type="submission" date="2017-09" db="EMBL/GenBank/DDBJ databases">
        <authorList>
            <person name="Ehlers B."/>
            <person name="Leendertz F.H."/>
        </authorList>
    </citation>
    <scope>NUCLEOTIDE SEQUENCE [LARGE SCALE GENOMIC DNA]</scope>
    <source>
        <strain evidence="1 2">DSM 46844</strain>
    </source>
</reference>
<protein>
    <submittedName>
        <fullName evidence="1">Uncharacterized protein</fullName>
    </submittedName>
</protein>
<organism evidence="1 2">
    <name type="scientific">Geodermatophilus sabuli</name>
    <dbReference type="NCBI Taxonomy" id="1564158"/>
    <lineage>
        <taxon>Bacteria</taxon>
        <taxon>Bacillati</taxon>
        <taxon>Actinomycetota</taxon>
        <taxon>Actinomycetes</taxon>
        <taxon>Geodermatophilales</taxon>
        <taxon>Geodermatophilaceae</taxon>
        <taxon>Geodermatophilus</taxon>
    </lineage>
</organism>
<sequence length="252" mass="26011">MAPAVPAVPGIEAEVVRLRTDVVVGGRVQVRVTDVGTEPFTVTAVALDSPGFAPLPPTPLTAEFTPGRVIDLPTPYGEPNCAAAPDPVSARLALSRPGGAVEEVRVPLAGDDLAVVHREECAVAGVLDVAGIALTGLVVDGEEATGSVVLTRRGDDDRAVTVVGVRPSVLVDVALDEAPVVLEGGEAEVSTPMTFTVATCEPHVLAETKQPFLFPLQVEVGDADAVPVPLPVDEAQEALLWAMVDGVCAQRR</sequence>